<sequence>MNIAHQYITQLEEKIKNAVFGNVGSMAVFRVGTEDSTFLESRFKPTFSAQDIIKLDNYNAYINMLVKGQPVKPFNLKTLPPETGNPDIVDSLKELSYVKYGRDREEVEAEIMGRYKTME</sequence>
<protein>
    <submittedName>
        <fullName evidence="1">Uncharacterized protein</fullName>
    </submittedName>
</protein>
<gene>
    <name evidence="1" type="ORF">US45_C0041G0016</name>
</gene>
<evidence type="ECO:0000313" key="2">
    <source>
        <dbReference type="Proteomes" id="UP000034701"/>
    </source>
</evidence>
<name>A0A0G0GNP5_9BACT</name>
<dbReference type="EMBL" id="LBTA01000041">
    <property type="protein sequence ID" value="KKQ31632.1"/>
    <property type="molecule type" value="Genomic_DNA"/>
</dbReference>
<dbReference type="Proteomes" id="UP000034701">
    <property type="component" value="Unassembled WGS sequence"/>
</dbReference>
<evidence type="ECO:0000313" key="1">
    <source>
        <dbReference type="EMBL" id="KKQ31632.1"/>
    </source>
</evidence>
<comment type="caution">
    <text evidence="1">The sequence shown here is derived from an EMBL/GenBank/DDBJ whole genome shotgun (WGS) entry which is preliminary data.</text>
</comment>
<proteinExistence type="predicted"/>
<reference evidence="1 2" key="1">
    <citation type="journal article" date="2015" name="Nature">
        <title>rRNA introns, odd ribosomes, and small enigmatic genomes across a large radiation of phyla.</title>
        <authorList>
            <person name="Brown C.T."/>
            <person name="Hug L.A."/>
            <person name="Thomas B.C."/>
            <person name="Sharon I."/>
            <person name="Castelle C.J."/>
            <person name="Singh A."/>
            <person name="Wilkins M.J."/>
            <person name="Williams K.H."/>
            <person name="Banfield J.F."/>
        </authorList>
    </citation>
    <scope>NUCLEOTIDE SEQUENCE [LARGE SCALE GENOMIC DNA]</scope>
</reference>
<dbReference type="AlphaFoldDB" id="A0A0G0GNP5"/>
<accession>A0A0G0GNP5</accession>
<organism evidence="1 2">
    <name type="scientific">Candidatus Nomurabacteria bacterium GW2011_GWA1_37_20</name>
    <dbReference type="NCBI Taxonomy" id="1618729"/>
    <lineage>
        <taxon>Bacteria</taxon>
        <taxon>Candidatus Nomuraibacteriota</taxon>
    </lineage>
</organism>